<dbReference type="Gene3D" id="1.20.120.680">
    <property type="entry name" value="Formiminotetrahydrofolate cyclodeaminase monomer, up-and-down helical bundle"/>
    <property type="match status" value="1"/>
</dbReference>
<accession>A0A1M6PFH7</accession>
<dbReference type="STRING" id="1121421.SAMN02745123_00556"/>
<dbReference type="InterPro" id="IPR036178">
    <property type="entry name" value="Formintransfe-cycloase-like_sf"/>
</dbReference>
<protein>
    <submittedName>
        <fullName evidence="3">Formimidoyltetrahydrofolate cyclodeaminase</fullName>
    </submittedName>
</protein>
<dbReference type="OrthoDB" id="7959174at2"/>
<dbReference type="RefSeq" id="WP_072910753.1">
    <property type="nucleotide sequence ID" value="NZ_FRAR01000006.1"/>
</dbReference>
<dbReference type="EMBL" id="FRAR01000006">
    <property type="protein sequence ID" value="SHK06706.1"/>
    <property type="molecule type" value="Genomic_DNA"/>
</dbReference>
<proteinExistence type="predicted"/>
<feature type="domain" description="Cyclodeaminase/cyclohydrolase" evidence="2">
    <location>
        <begin position="9"/>
        <end position="188"/>
    </location>
</feature>
<name>A0A1M6PFH7_9FIRM</name>
<dbReference type="Proteomes" id="UP000183997">
    <property type="component" value="Unassembled WGS sequence"/>
</dbReference>
<evidence type="ECO:0000259" key="2">
    <source>
        <dbReference type="Pfam" id="PF04961"/>
    </source>
</evidence>
<organism evidence="3 4">
    <name type="scientific">Desulforamulus aeronauticus DSM 10349</name>
    <dbReference type="NCBI Taxonomy" id="1121421"/>
    <lineage>
        <taxon>Bacteria</taxon>
        <taxon>Bacillati</taxon>
        <taxon>Bacillota</taxon>
        <taxon>Clostridia</taxon>
        <taxon>Eubacteriales</taxon>
        <taxon>Peptococcaceae</taxon>
        <taxon>Desulforamulus</taxon>
    </lineage>
</organism>
<dbReference type="Pfam" id="PF04961">
    <property type="entry name" value="FTCD_C"/>
    <property type="match status" value="1"/>
</dbReference>
<reference evidence="4" key="1">
    <citation type="submission" date="2016-11" db="EMBL/GenBank/DDBJ databases">
        <authorList>
            <person name="Varghese N."/>
            <person name="Submissions S."/>
        </authorList>
    </citation>
    <scope>NUCLEOTIDE SEQUENCE [LARGE SCALE GENOMIC DNA]</scope>
    <source>
        <strain evidence="4">DSM 10349</strain>
    </source>
</reference>
<dbReference type="AlphaFoldDB" id="A0A1M6PFH7"/>
<gene>
    <name evidence="3" type="ORF">SAMN02745123_00556</name>
</gene>
<evidence type="ECO:0000256" key="1">
    <source>
        <dbReference type="SAM" id="Coils"/>
    </source>
</evidence>
<evidence type="ECO:0000313" key="4">
    <source>
        <dbReference type="Proteomes" id="UP000183997"/>
    </source>
</evidence>
<keyword evidence="1" id="KW-0175">Coiled coil</keyword>
<keyword evidence="4" id="KW-1185">Reference proteome</keyword>
<feature type="coiled-coil region" evidence="1">
    <location>
        <begin position="58"/>
        <end position="85"/>
    </location>
</feature>
<dbReference type="GO" id="GO:0003824">
    <property type="term" value="F:catalytic activity"/>
    <property type="evidence" value="ECO:0007669"/>
    <property type="project" value="InterPro"/>
</dbReference>
<dbReference type="PROSITE" id="PS51257">
    <property type="entry name" value="PROKAR_LIPOPROTEIN"/>
    <property type="match status" value="1"/>
</dbReference>
<sequence>MSISYLRWSVEELFEKSSSAAPEPGGGGVSAMSGCLGCGMLTMVARITASKVKDIDVSKEIALVISSLEQNMENLKNLAQKDMQAFQHFMDALALPNSTPEEKNLREEKKQQAALLSAEVPLEIGRNCLAALHQAKIISSLGSKLAISDVAVGAYLLEASLKGALLMVEANVPYLKDAAKVEELRKEKEMLTLAAEELGRDTLQRVKTRMQE</sequence>
<dbReference type="InterPro" id="IPR007044">
    <property type="entry name" value="Cyclodeamin/CycHdrlase"/>
</dbReference>
<dbReference type="SUPFAM" id="SSF101262">
    <property type="entry name" value="Methenyltetrahydrofolate cyclohydrolase-like"/>
    <property type="match status" value="1"/>
</dbReference>
<evidence type="ECO:0000313" key="3">
    <source>
        <dbReference type="EMBL" id="SHK06706.1"/>
    </source>
</evidence>